<dbReference type="InterPro" id="IPR049166">
    <property type="entry name" value="GH39_cat"/>
</dbReference>
<evidence type="ECO:0000256" key="4">
    <source>
        <dbReference type="SAM" id="SignalP"/>
    </source>
</evidence>
<evidence type="ECO:0000256" key="2">
    <source>
        <dbReference type="ARBA" id="ARBA00022801"/>
    </source>
</evidence>
<dbReference type="GO" id="GO:0004553">
    <property type="term" value="F:hydrolase activity, hydrolyzing O-glycosyl compounds"/>
    <property type="evidence" value="ECO:0007669"/>
    <property type="project" value="TreeGrafter"/>
</dbReference>
<proteinExistence type="inferred from homology"/>
<dbReference type="PANTHER" id="PTHR12631:SF10">
    <property type="entry name" value="BETA-XYLOSIDASE-LIKE PROTEIN-RELATED"/>
    <property type="match status" value="1"/>
</dbReference>
<evidence type="ECO:0000256" key="1">
    <source>
        <dbReference type="ARBA" id="ARBA00008875"/>
    </source>
</evidence>
<dbReference type="Proteomes" id="UP000315750">
    <property type="component" value="Chromosome"/>
</dbReference>
<feature type="domain" description="Glycosyl hydrolases family 39 N-terminal catalytic" evidence="5">
    <location>
        <begin position="86"/>
        <end position="271"/>
    </location>
</feature>
<name>A0A518AKT6_9BACT</name>
<dbReference type="SUPFAM" id="SSF51445">
    <property type="entry name" value="(Trans)glycosidases"/>
    <property type="match status" value="1"/>
</dbReference>
<reference evidence="6 7" key="1">
    <citation type="submission" date="2019-02" db="EMBL/GenBank/DDBJ databases">
        <title>Deep-cultivation of Planctomycetes and their phenomic and genomic characterization uncovers novel biology.</title>
        <authorList>
            <person name="Wiegand S."/>
            <person name="Jogler M."/>
            <person name="Boedeker C."/>
            <person name="Pinto D."/>
            <person name="Vollmers J."/>
            <person name="Rivas-Marin E."/>
            <person name="Kohn T."/>
            <person name="Peeters S.H."/>
            <person name="Heuer A."/>
            <person name="Rast P."/>
            <person name="Oberbeckmann S."/>
            <person name="Bunk B."/>
            <person name="Jeske O."/>
            <person name="Meyerdierks A."/>
            <person name="Storesund J.E."/>
            <person name="Kallscheuer N."/>
            <person name="Luecker S."/>
            <person name="Lage O.M."/>
            <person name="Pohl T."/>
            <person name="Merkel B.J."/>
            <person name="Hornburger P."/>
            <person name="Mueller R.-W."/>
            <person name="Bruemmer F."/>
            <person name="Labrenz M."/>
            <person name="Spormann A.M."/>
            <person name="Op den Camp H."/>
            <person name="Overmann J."/>
            <person name="Amann R."/>
            <person name="Jetten M.S.M."/>
            <person name="Mascher T."/>
            <person name="Medema M.H."/>
            <person name="Devos D.P."/>
            <person name="Kaster A.-K."/>
            <person name="Ovreas L."/>
            <person name="Rohde M."/>
            <person name="Galperin M.Y."/>
            <person name="Jogler C."/>
        </authorList>
    </citation>
    <scope>NUCLEOTIDE SEQUENCE [LARGE SCALE GENOMIC DNA]</scope>
    <source>
        <strain evidence="6 7">Pan181</strain>
    </source>
</reference>
<dbReference type="InterPro" id="IPR051923">
    <property type="entry name" value="Glycosyl_Hydrolase_39"/>
</dbReference>
<keyword evidence="2" id="KW-0378">Hydrolase</keyword>
<dbReference type="InterPro" id="IPR017853">
    <property type="entry name" value="GH"/>
</dbReference>
<gene>
    <name evidence="6" type="ORF">Pan181_14950</name>
</gene>
<feature type="chain" id="PRO_5021836978" description="Glycosyl hydrolases family 39 N-terminal catalytic domain-containing protein" evidence="4">
    <location>
        <begin position="28"/>
        <end position="576"/>
    </location>
</feature>
<dbReference type="EMBL" id="CP036278">
    <property type="protein sequence ID" value="QDU55306.1"/>
    <property type="molecule type" value="Genomic_DNA"/>
</dbReference>
<dbReference type="Pfam" id="PF01229">
    <property type="entry name" value="Glyco_hydro_39"/>
    <property type="match status" value="1"/>
</dbReference>
<accession>A0A518AKT6</accession>
<organism evidence="6 7">
    <name type="scientific">Aeoliella mucimassa</name>
    <dbReference type="NCBI Taxonomy" id="2527972"/>
    <lineage>
        <taxon>Bacteria</taxon>
        <taxon>Pseudomonadati</taxon>
        <taxon>Planctomycetota</taxon>
        <taxon>Planctomycetia</taxon>
        <taxon>Pirellulales</taxon>
        <taxon>Lacipirellulaceae</taxon>
        <taxon>Aeoliella</taxon>
    </lineage>
</organism>
<evidence type="ECO:0000313" key="6">
    <source>
        <dbReference type="EMBL" id="QDU55306.1"/>
    </source>
</evidence>
<evidence type="ECO:0000259" key="5">
    <source>
        <dbReference type="Pfam" id="PF01229"/>
    </source>
</evidence>
<evidence type="ECO:0000313" key="7">
    <source>
        <dbReference type="Proteomes" id="UP000315750"/>
    </source>
</evidence>
<feature type="signal peptide" evidence="4">
    <location>
        <begin position="1"/>
        <end position="27"/>
    </location>
</feature>
<keyword evidence="3" id="KW-0326">Glycosidase</keyword>
<keyword evidence="4" id="KW-0732">Signal</keyword>
<evidence type="ECO:0000256" key="3">
    <source>
        <dbReference type="ARBA" id="ARBA00023295"/>
    </source>
</evidence>
<comment type="similarity">
    <text evidence="1">Belongs to the glycosyl hydrolase 39 family.</text>
</comment>
<keyword evidence="7" id="KW-1185">Reference proteome</keyword>
<dbReference type="AlphaFoldDB" id="A0A518AKT6"/>
<dbReference type="Gene3D" id="3.20.20.80">
    <property type="entry name" value="Glycosidases"/>
    <property type="match status" value="1"/>
</dbReference>
<sequence length="576" mass="64057" precursor="true">MLGRHPLSVTRRLVLLCFIGWTSHAIAQDELTGQPLSPFGIGSCHVNNRSVRDYERWVPQMQELGFASYRTPHCNWGSLEPEPGRWEFAELDAQMDYLDAHGFRYGALLIGNPNWNTADPPGHLPVNNLEAWSNYVTQVAKHVKGRTTRLEIWNEPPNFTGKDQTPEDYAKIVVAAYDAAKAVDPSFQIGLAAKSAHVNYLEQTIRAGAKNHFDYIVLHPYEVMDGIADNLGTEVLFVNIVPTVRKMLANCNPEKEEVPVMYTELGVDASKGLEVQADAAVKAYALSMAGGVECLMWFEGRDGDSGPMGLIDRDGNKRPVYNALSTLVHQLGAHPDYLGWVRIREQGLGFVFEGANGPAMIAWGQPGEPTELRMPNEMTVVQLASGESQQLRELSLGVTPVLFTELPDIIVNRAKANAKKPLDWGGDYTDAKEVSIEYGEQIVERGLHTRAGEDIAKAVVAYGGSARAGSVPGGNAFIVDPGFLCYDTVPIEIELEVRRQEQNENAGFKLVYESPEGFKTAGGWYTIPDNKQWHTVTFRVDDPQFVNYWGYNFLLQSDGNVYNKYYIRKATVRKLE</sequence>
<protein>
    <recommendedName>
        <fullName evidence="5">Glycosyl hydrolases family 39 N-terminal catalytic domain-containing protein</fullName>
    </recommendedName>
</protein>
<dbReference type="RefSeq" id="WP_197529004.1">
    <property type="nucleotide sequence ID" value="NZ_CP036278.1"/>
</dbReference>
<dbReference type="PANTHER" id="PTHR12631">
    <property type="entry name" value="ALPHA-L-IDURONIDASE"/>
    <property type="match status" value="1"/>
</dbReference>
<dbReference type="KEGG" id="amuc:Pan181_14950"/>